<sequence length="178" mass="20274">MFARGTIRKGSESDQWPVQTGALITTTSALKIQHQLLNVYRFRFLLLCRLTQDALENLFSCVRSRNPVPRALEFKLTLRIIMLSQFLRPSRKGNYAIGDSIDLLKFVEGKKTAAEKNLECSGTDKPSEEDLIFEDEAQLPLDDVEMESLVYVSGYSARSVLRRCKLCTSCKEYLQDDP</sequence>
<dbReference type="EMBL" id="JABSTR010000006">
    <property type="protein sequence ID" value="KAH9372954.1"/>
    <property type="molecule type" value="Genomic_DNA"/>
</dbReference>
<reference evidence="1 2" key="1">
    <citation type="journal article" date="2020" name="Cell">
        <title>Large-Scale Comparative Analyses of Tick Genomes Elucidate Their Genetic Diversity and Vector Capacities.</title>
        <authorList>
            <consortium name="Tick Genome and Microbiome Consortium (TIGMIC)"/>
            <person name="Jia N."/>
            <person name="Wang J."/>
            <person name="Shi W."/>
            <person name="Du L."/>
            <person name="Sun Y."/>
            <person name="Zhan W."/>
            <person name="Jiang J.F."/>
            <person name="Wang Q."/>
            <person name="Zhang B."/>
            <person name="Ji P."/>
            <person name="Bell-Sakyi L."/>
            <person name="Cui X.M."/>
            <person name="Yuan T.T."/>
            <person name="Jiang B.G."/>
            <person name="Yang W.F."/>
            <person name="Lam T.T."/>
            <person name="Chang Q.C."/>
            <person name="Ding S.J."/>
            <person name="Wang X.J."/>
            <person name="Zhu J.G."/>
            <person name="Ruan X.D."/>
            <person name="Zhao L."/>
            <person name="Wei J.T."/>
            <person name="Ye R.Z."/>
            <person name="Que T.C."/>
            <person name="Du C.H."/>
            <person name="Zhou Y.H."/>
            <person name="Cheng J.X."/>
            <person name="Dai P.F."/>
            <person name="Guo W.B."/>
            <person name="Han X.H."/>
            <person name="Huang E.J."/>
            <person name="Li L.F."/>
            <person name="Wei W."/>
            <person name="Gao Y.C."/>
            <person name="Liu J.Z."/>
            <person name="Shao H.Z."/>
            <person name="Wang X."/>
            <person name="Wang C.C."/>
            <person name="Yang T.C."/>
            <person name="Huo Q.B."/>
            <person name="Li W."/>
            <person name="Chen H.Y."/>
            <person name="Chen S.E."/>
            <person name="Zhou L.G."/>
            <person name="Ni X.B."/>
            <person name="Tian J.H."/>
            <person name="Sheng Y."/>
            <person name="Liu T."/>
            <person name="Pan Y.S."/>
            <person name="Xia L.Y."/>
            <person name="Li J."/>
            <person name="Zhao F."/>
            <person name="Cao W.C."/>
        </authorList>
    </citation>
    <scope>NUCLEOTIDE SEQUENCE [LARGE SCALE GENOMIC DNA]</scope>
    <source>
        <strain evidence="1">HaeL-2018</strain>
    </source>
</reference>
<keyword evidence="2" id="KW-1185">Reference proteome</keyword>
<dbReference type="OMA" id="IECNISN"/>
<dbReference type="OrthoDB" id="6505335at2759"/>
<gene>
    <name evidence="1" type="ORF">HPB48_011611</name>
</gene>
<protein>
    <submittedName>
        <fullName evidence="1">Uncharacterized protein</fullName>
    </submittedName>
</protein>
<dbReference type="VEuPathDB" id="VectorBase:HLOH_048645"/>
<evidence type="ECO:0000313" key="1">
    <source>
        <dbReference type="EMBL" id="KAH9372954.1"/>
    </source>
</evidence>
<dbReference type="AlphaFoldDB" id="A0A9J6GC37"/>
<evidence type="ECO:0000313" key="2">
    <source>
        <dbReference type="Proteomes" id="UP000821853"/>
    </source>
</evidence>
<proteinExistence type="predicted"/>
<dbReference type="Proteomes" id="UP000821853">
    <property type="component" value="Chromosome 4"/>
</dbReference>
<comment type="caution">
    <text evidence="1">The sequence shown here is derived from an EMBL/GenBank/DDBJ whole genome shotgun (WGS) entry which is preliminary data.</text>
</comment>
<name>A0A9J6GC37_HAELO</name>
<accession>A0A9J6GC37</accession>
<organism evidence="1 2">
    <name type="scientific">Haemaphysalis longicornis</name>
    <name type="common">Bush tick</name>
    <dbReference type="NCBI Taxonomy" id="44386"/>
    <lineage>
        <taxon>Eukaryota</taxon>
        <taxon>Metazoa</taxon>
        <taxon>Ecdysozoa</taxon>
        <taxon>Arthropoda</taxon>
        <taxon>Chelicerata</taxon>
        <taxon>Arachnida</taxon>
        <taxon>Acari</taxon>
        <taxon>Parasitiformes</taxon>
        <taxon>Ixodida</taxon>
        <taxon>Ixodoidea</taxon>
        <taxon>Ixodidae</taxon>
        <taxon>Haemaphysalinae</taxon>
        <taxon>Haemaphysalis</taxon>
    </lineage>
</organism>